<gene>
    <name evidence="2" type="ORF">LMG8286_01784</name>
</gene>
<sequence length="62" mass="7336">MFGYQGRAYRAFSAQAIRSEMSEQERAEYYEAWGFEFGDFNDILVVVDQKQSPQNLTVYKLR</sequence>
<dbReference type="Proteomes" id="UP000789359">
    <property type="component" value="Unassembled WGS sequence"/>
</dbReference>
<organism evidence="2 3">
    <name type="scientific">Campylobacter suis</name>
    <dbReference type="NCBI Taxonomy" id="2790657"/>
    <lineage>
        <taxon>Bacteria</taxon>
        <taxon>Pseudomonadati</taxon>
        <taxon>Campylobacterota</taxon>
        <taxon>Epsilonproteobacteria</taxon>
        <taxon>Campylobacterales</taxon>
        <taxon>Campylobacteraceae</taxon>
        <taxon>Campylobacter</taxon>
    </lineage>
</organism>
<name>A0ABM8Q9F9_9BACT</name>
<dbReference type="InterPro" id="IPR018756">
    <property type="entry name" value="DUF2314"/>
</dbReference>
<evidence type="ECO:0000313" key="2">
    <source>
        <dbReference type="EMBL" id="CAD7289404.1"/>
    </source>
</evidence>
<feature type="domain" description="DUF2314" evidence="1">
    <location>
        <begin position="1"/>
        <end position="37"/>
    </location>
</feature>
<comment type="caution">
    <text evidence="2">The sequence shown here is derived from an EMBL/GenBank/DDBJ whole genome shotgun (WGS) entry which is preliminary data.</text>
</comment>
<reference evidence="2 3" key="1">
    <citation type="submission" date="2020-11" db="EMBL/GenBank/DDBJ databases">
        <authorList>
            <person name="Peeters C."/>
        </authorList>
    </citation>
    <scope>NUCLEOTIDE SEQUENCE [LARGE SCALE GENOMIC DNA]</scope>
    <source>
        <strain evidence="2 3">LMG 8286</strain>
    </source>
</reference>
<keyword evidence="3" id="KW-1185">Reference proteome</keyword>
<dbReference type="Pfam" id="PF10077">
    <property type="entry name" value="DUF2314"/>
    <property type="match status" value="1"/>
</dbReference>
<dbReference type="EMBL" id="CAJHOE010000009">
    <property type="protein sequence ID" value="CAD7289404.1"/>
    <property type="molecule type" value="Genomic_DNA"/>
</dbReference>
<evidence type="ECO:0000259" key="1">
    <source>
        <dbReference type="Pfam" id="PF10077"/>
    </source>
</evidence>
<accession>A0ABM8Q9F9</accession>
<proteinExistence type="predicted"/>
<protein>
    <recommendedName>
        <fullName evidence="1">DUF2314 domain-containing protein</fullName>
    </recommendedName>
</protein>
<evidence type="ECO:0000313" key="3">
    <source>
        <dbReference type="Proteomes" id="UP000789359"/>
    </source>
</evidence>